<proteinExistence type="predicted"/>
<sequence length="94" mass="10774">MSSRSLLLLLLVLACLQSFTTAQNAHGPEKCCFSYQTHRIPVRLITKYQETDHSCTKPGVIFILKTDREVCADPDVEWVKDHMKKIDDRLILQA</sequence>
<keyword evidence="2" id="KW-1185">Reference proteome</keyword>
<name>A0ACC5WE49_PANGG</name>
<protein>
    <submittedName>
        <fullName evidence="1">Uncharacterized protein</fullName>
    </submittedName>
</protein>
<dbReference type="EMBL" id="CM040457">
    <property type="protein sequence ID" value="MCI4376971.1"/>
    <property type="molecule type" value="Genomic_DNA"/>
</dbReference>
<evidence type="ECO:0000313" key="1">
    <source>
        <dbReference type="EMBL" id="MCI4376971.1"/>
    </source>
</evidence>
<gene>
    <name evidence="1" type="ORF">PGIGA_G00198120</name>
</gene>
<dbReference type="Proteomes" id="UP000829447">
    <property type="component" value="Linkage Group LG4"/>
</dbReference>
<accession>A0ACC5WE49</accession>
<evidence type="ECO:0000313" key="2">
    <source>
        <dbReference type="Proteomes" id="UP000829447"/>
    </source>
</evidence>
<reference evidence="1 2" key="1">
    <citation type="journal article" date="2022" name="bioRxiv">
        <title>An ancient truncated duplication of the anti-Mullerian hormone receptor type 2 gene is a potential conserved master sex determinant in the Pangasiidae catfish family.</title>
        <authorList>
            <person name="Wen M."/>
            <person name="Pan Q."/>
            <person name="Jouanno E."/>
            <person name="Montfort J."/>
            <person name="Zahm M."/>
            <person name="Cabau C."/>
            <person name="Klopp C."/>
            <person name="Iampietro C."/>
            <person name="Roques C."/>
            <person name="Bouchez O."/>
            <person name="Castinel A."/>
            <person name="Donnadieu C."/>
            <person name="Parrinello H."/>
            <person name="Poncet C."/>
            <person name="Belmonte E."/>
            <person name="Gautier V."/>
            <person name="Avarre J.-C."/>
            <person name="Dugue R."/>
            <person name="Gustiano R."/>
            <person name="Ha T.T.T."/>
            <person name="Campet M."/>
            <person name="Sriphairoj K."/>
            <person name="Ribolli J."/>
            <person name="de Almeida F.L."/>
            <person name="Desvignes T."/>
            <person name="Postlethwait J.H."/>
            <person name="Bucao C.F."/>
            <person name="Robinson-Rechavi M."/>
            <person name="Bobe J."/>
            <person name="Herpin A."/>
            <person name="Guiguen Y."/>
        </authorList>
    </citation>
    <scope>NUCLEOTIDE SEQUENCE [LARGE SCALE GENOMIC DNA]</scope>
    <source>
        <strain evidence="1">YG-Dec2019</strain>
    </source>
</reference>
<comment type="caution">
    <text evidence="1">The sequence shown here is derived from an EMBL/GenBank/DDBJ whole genome shotgun (WGS) entry which is preliminary data.</text>
</comment>
<organism evidence="1 2">
    <name type="scientific">Pangasianodon gigas</name>
    <name type="common">Mekong giant catfish</name>
    <name type="synonym">Pangasius gigas</name>
    <dbReference type="NCBI Taxonomy" id="30993"/>
    <lineage>
        <taxon>Eukaryota</taxon>
        <taxon>Metazoa</taxon>
        <taxon>Chordata</taxon>
        <taxon>Craniata</taxon>
        <taxon>Vertebrata</taxon>
        <taxon>Euteleostomi</taxon>
        <taxon>Actinopterygii</taxon>
        <taxon>Neopterygii</taxon>
        <taxon>Teleostei</taxon>
        <taxon>Ostariophysi</taxon>
        <taxon>Siluriformes</taxon>
        <taxon>Pangasiidae</taxon>
        <taxon>Pangasianodon</taxon>
    </lineage>
</organism>